<protein>
    <submittedName>
        <fullName evidence="2">Uncharacterized protein</fullName>
    </submittedName>
</protein>
<dbReference type="EMBL" id="MT142448">
    <property type="protein sequence ID" value="QJA81128.1"/>
    <property type="molecule type" value="Genomic_DNA"/>
</dbReference>
<name>A0A6M3LI06_9ZZZZ</name>
<dbReference type="EMBL" id="MT143272">
    <property type="protein sequence ID" value="QJA94926.1"/>
    <property type="molecule type" value="Genomic_DNA"/>
</dbReference>
<accession>A0A6M3LI06</accession>
<evidence type="ECO:0000313" key="2">
    <source>
        <dbReference type="EMBL" id="QJA94926.1"/>
    </source>
</evidence>
<reference evidence="2" key="1">
    <citation type="submission" date="2020-03" db="EMBL/GenBank/DDBJ databases">
        <title>The deep terrestrial virosphere.</title>
        <authorList>
            <person name="Holmfeldt K."/>
            <person name="Nilsson E."/>
            <person name="Simone D."/>
            <person name="Lopez-Fernandez M."/>
            <person name="Wu X."/>
            <person name="de Brujin I."/>
            <person name="Lundin D."/>
            <person name="Andersson A."/>
            <person name="Bertilsson S."/>
            <person name="Dopson M."/>
        </authorList>
    </citation>
    <scope>NUCLEOTIDE SEQUENCE</scope>
    <source>
        <strain evidence="1">MM415A00584</strain>
        <strain evidence="2">MM415B03699</strain>
    </source>
</reference>
<gene>
    <name evidence="1" type="ORF">MM415A00584_0015</name>
    <name evidence="2" type="ORF">MM415B03699_0005</name>
</gene>
<dbReference type="AlphaFoldDB" id="A0A6M3LI06"/>
<organism evidence="2">
    <name type="scientific">viral metagenome</name>
    <dbReference type="NCBI Taxonomy" id="1070528"/>
    <lineage>
        <taxon>unclassified sequences</taxon>
        <taxon>metagenomes</taxon>
        <taxon>organismal metagenomes</taxon>
    </lineage>
</organism>
<evidence type="ECO:0000313" key="1">
    <source>
        <dbReference type="EMBL" id="QJA81128.1"/>
    </source>
</evidence>
<sequence>MKRLFLIIALIIFVAGVANAANIARVVDPKNQPEVWTTIVYNNDDAVMNPGAVVIWDIDASTGDNDNYVTITTTADTQLVAGIVYPTAIPVGGIGSIAIYGCVDVDYNAAETVADVVCTSGTEQEGADCTTDYYGFGYVVEAADPGKTCINIHN</sequence>
<proteinExistence type="predicted"/>